<dbReference type="GO" id="GO:0005737">
    <property type="term" value="C:cytoplasm"/>
    <property type="evidence" value="ECO:0007669"/>
    <property type="project" value="TreeGrafter"/>
</dbReference>
<sequence length="296" mass="31033">MRRLRILGVPSSAGAYCVGVELAPAALRAAGLPSSLQDRGWDVVDAGDLTQRRWVPDRANPFLQNVDEESASVRELAEAAAALLRTGDRVLILGGSCTVAVGLCAAVSRTGEQPRIVYLDRHLDLNTPQSTDEGSLSWMGMAHALGLPGTGALLSAGQIPLLTPADLAYLGVDMEATTEGERKAVAELRLTVVAQDDLVNDPRRAAQAARDALSPGEFVIHVDVDVLDFLDAPIAENVNGRNSGPTIAQLGAALSTLWSDPQCRALSIGQLDPAHAASDPTALPRLVDALTGALCR</sequence>
<comment type="caution">
    <text evidence="5">The sequence shown here is derived from an EMBL/GenBank/DDBJ whole genome shotgun (WGS) entry which is preliminary data.</text>
</comment>
<evidence type="ECO:0000313" key="5">
    <source>
        <dbReference type="EMBL" id="KZB88446.1"/>
    </source>
</evidence>
<dbReference type="EMBL" id="LOBU02000001">
    <property type="protein sequence ID" value="OKA11531.1"/>
    <property type="molecule type" value="Genomic_DNA"/>
</dbReference>
<accession>A0A154MVV8</accession>
<dbReference type="Gene3D" id="3.40.800.10">
    <property type="entry name" value="Ureohydrolase domain"/>
    <property type="match status" value="1"/>
</dbReference>
<evidence type="ECO:0000256" key="1">
    <source>
        <dbReference type="ARBA" id="ARBA00022723"/>
    </source>
</evidence>
<dbReference type="EMBL" id="LQCI01000002">
    <property type="protein sequence ID" value="KZB88446.1"/>
    <property type="molecule type" value="Genomic_DNA"/>
</dbReference>
<gene>
    <name evidence="6" type="ORF">ATP06_0201170</name>
    <name evidence="5" type="ORF">AVL48_20775</name>
</gene>
<dbReference type="SUPFAM" id="SSF52768">
    <property type="entry name" value="Arginase/deacetylase"/>
    <property type="match status" value="1"/>
</dbReference>
<dbReference type="GO" id="GO:0030145">
    <property type="term" value="F:manganese ion binding"/>
    <property type="evidence" value="ECO:0007669"/>
    <property type="project" value="TreeGrafter"/>
</dbReference>
<protein>
    <submittedName>
        <fullName evidence="5">Arginase</fullName>
    </submittedName>
</protein>
<comment type="similarity">
    <text evidence="4">Belongs to the arginase family.</text>
</comment>
<name>A0A154MVV8_9PSEU</name>
<dbReference type="Pfam" id="PF00491">
    <property type="entry name" value="Arginase"/>
    <property type="match status" value="1"/>
</dbReference>
<organism evidence="5 7">
    <name type="scientific">Amycolatopsis regifaucium</name>
    <dbReference type="NCBI Taxonomy" id="546365"/>
    <lineage>
        <taxon>Bacteria</taxon>
        <taxon>Bacillati</taxon>
        <taxon>Actinomycetota</taxon>
        <taxon>Actinomycetes</taxon>
        <taxon>Pseudonocardiales</taxon>
        <taxon>Pseudonocardiaceae</taxon>
        <taxon>Amycolatopsis</taxon>
    </lineage>
</organism>
<evidence type="ECO:0000313" key="8">
    <source>
        <dbReference type="Proteomes" id="UP000186883"/>
    </source>
</evidence>
<dbReference type="InterPro" id="IPR023696">
    <property type="entry name" value="Ureohydrolase_dom_sf"/>
</dbReference>
<reference evidence="5 7" key="1">
    <citation type="submission" date="2015-12" db="EMBL/GenBank/DDBJ databases">
        <title>Amycolatopsis regifaucium genome sequencing and assembly.</title>
        <authorList>
            <person name="Mayilraj S."/>
        </authorList>
    </citation>
    <scope>NUCLEOTIDE SEQUENCE [LARGE SCALE GENOMIC DNA]</scope>
    <source>
        <strain evidence="5 7">GY080</strain>
    </source>
</reference>
<evidence type="ECO:0000313" key="7">
    <source>
        <dbReference type="Proteomes" id="UP000076321"/>
    </source>
</evidence>
<keyword evidence="3" id="KW-0464">Manganese</keyword>
<evidence type="ECO:0000313" key="6">
    <source>
        <dbReference type="EMBL" id="OKA11531.1"/>
    </source>
</evidence>
<dbReference type="AlphaFoldDB" id="A0A154MVV8"/>
<proteinExistence type="inferred from homology"/>
<keyword evidence="2" id="KW-0378">Hydrolase</keyword>
<dbReference type="PROSITE" id="PS51409">
    <property type="entry name" value="ARGINASE_2"/>
    <property type="match status" value="1"/>
</dbReference>
<dbReference type="GO" id="GO:0004053">
    <property type="term" value="F:arginase activity"/>
    <property type="evidence" value="ECO:0007669"/>
    <property type="project" value="TreeGrafter"/>
</dbReference>
<dbReference type="InterPro" id="IPR006035">
    <property type="entry name" value="Ureohydrolase"/>
</dbReference>
<dbReference type="Proteomes" id="UP000186883">
    <property type="component" value="Unassembled WGS sequence"/>
</dbReference>
<evidence type="ECO:0000256" key="3">
    <source>
        <dbReference type="ARBA" id="ARBA00023211"/>
    </source>
</evidence>
<keyword evidence="1" id="KW-0479">Metal-binding</keyword>
<reference evidence="6 8" key="2">
    <citation type="submission" date="2016-11" db="EMBL/GenBank/DDBJ databases">
        <title>Genome sequencing of Amycolatopsis regifaucium.</title>
        <authorList>
            <person name="Mayilraj S."/>
            <person name="Kaur N."/>
        </authorList>
    </citation>
    <scope>NUCLEOTIDE SEQUENCE [LARGE SCALE GENOMIC DNA]</scope>
    <source>
        <strain evidence="6 8">GY080</strain>
    </source>
</reference>
<evidence type="ECO:0000256" key="2">
    <source>
        <dbReference type="ARBA" id="ARBA00022801"/>
    </source>
</evidence>
<keyword evidence="8" id="KW-1185">Reference proteome</keyword>
<dbReference type="PANTHER" id="PTHR43782:SF3">
    <property type="entry name" value="ARGINASE"/>
    <property type="match status" value="1"/>
</dbReference>
<dbReference type="Proteomes" id="UP000076321">
    <property type="component" value="Unassembled WGS sequence"/>
</dbReference>
<dbReference type="PANTHER" id="PTHR43782">
    <property type="entry name" value="ARGINASE"/>
    <property type="match status" value="1"/>
</dbReference>
<dbReference type="OrthoDB" id="7331788at2"/>
<evidence type="ECO:0000256" key="4">
    <source>
        <dbReference type="PROSITE-ProRule" id="PRU00742"/>
    </source>
</evidence>